<name>E4RV80_LEAB4</name>
<evidence type="ECO:0000256" key="2">
    <source>
        <dbReference type="ARBA" id="ARBA00022475"/>
    </source>
</evidence>
<dbReference type="AlphaFoldDB" id="E4RV80"/>
<keyword evidence="2" id="KW-1003">Cell membrane</keyword>
<dbReference type="InterPro" id="IPR007168">
    <property type="entry name" value="Phageshock_PspC_N"/>
</dbReference>
<evidence type="ECO:0000313" key="8">
    <source>
        <dbReference type="EMBL" id="ADQ18818.1"/>
    </source>
</evidence>
<reference evidence="8 9" key="2">
    <citation type="journal article" date="2011" name="Stand. Genomic Sci.">
        <title>Complete genome sequence of Leadbetterella byssophila type strain (4M15).</title>
        <authorList>
            <person name="Abt B."/>
            <person name="Teshima H."/>
            <person name="Lucas S."/>
            <person name="Lapidus A."/>
            <person name="Del Rio T.G."/>
            <person name="Nolan M."/>
            <person name="Tice H."/>
            <person name="Cheng J.F."/>
            <person name="Pitluck S."/>
            <person name="Liolios K."/>
            <person name="Pagani I."/>
            <person name="Ivanova N."/>
            <person name="Mavromatis K."/>
            <person name="Pati A."/>
            <person name="Tapia R."/>
            <person name="Han C."/>
            <person name="Goodwin L."/>
            <person name="Chen A."/>
            <person name="Palaniappan K."/>
            <person name="Land M."/>
            <person name="Hauser L."/>
            <person name="Chang Y.J."/>
            <person name="Jeffries C.D."/>
            <person name="Rohde M."/>
            <person name="Goker M."/>
            <person name="Tindall B.J."/>
            <person name="Detter J.C."/>
            <person name="Woyke T."/>
            <person name="Bristow J."/>
            <person name="Eisen J.A."/>
            <person name="Markowitz V."/>
            <person name="Hugenholtz P."/>
            <person name="Klenk H.P."/>
            <person name="Kyrpides N.C."/>
        </authorList>
    </citation>
    <scope>NUCLEOTIDE SEQUENCE [LARGE SCALE GENOMIC DNA]</scope>
    <source>
        <strain evidence="9">DSM 17132 / JCM 16389 / KACC 11308 / NBRC 106382 / 4M15</strain>
    </source>
</reference>
<dbReference type="Proteomes" id="UP000007435">
    <property type="component" value="Chromosome"/>
</dbReference>
<evidence type="ECO:0000313" key="9">
    <source>
        <dbReference type="Proteomes" id="UP000007435"/>
    </source>
</evidence>
<dbReference type="eggNOG" id="COG1983">
    <property type="taxonomic scope" value="Bacteria"/>
</dbReference>
<reference key="1">
    <citation type="submission" date="2010-11" db="EMBL/GenBank/DDBJ databases">
        <title>The complete genome of Leadbetterella byssophila DSM 17132.</title>
        <authorList>
            <consortium name="US DOE Joint Genome Institute (JGI-PGF)"/>
            <person name="Lucas S."/>
            <person name="Copeland A."/>
            <person name="Lapidus A."/>
            <person name="Glavina del Rio T."/>
            <person name="Dalin E."/>
            <person name="Tice H."/>
            <person name="Bruce D."/>
            <person name="Goodwin L."/>
            <person name="Pitluck S."/>
            <person name="Kyrpides N."/>
            <person name="Mavromatis K."/>
            <person name="Ivanova N."/>
            <person name="Teshima H."/>
            <person name="Brettin T."/>
            <person name="Detter J.C."/>
            <person name="Han C."/>
            <person name="Tapia R."/>
            <person name="Land M."/>
            <person name="Hauser L."/>
            <person name="Markowitz V."/>
            <person name="Cheng J.-F."/>
            <person name="Hugenholtz P."/>
            <person name="Woyke T."/>
            <person name="Wu D."/>
            <person name="Tindall B."/>
            <person name="Pomrenke H.G."/>
            <person name="Brambilla E."/>
            <person name="Klenk H.-P."/>
            <person name="Eisen J.A."/>
        </authorList>
    </citation>
    <scope>NUCLEOTIDE SEQUENCE [LARGE SCALE GENOMIC DNA]</scope>
    <source>
        <strain>DSM 17132</strain>
    </source>
</reference>
<protein>
    <submittedName>
        <fullName evidence="8">PspC domain protein</fullName>
    </submittedName>
</protein>
<evidence type="ECO:0000256" key="1">
    <source>
        <dbReference type="ARBA" id="ARBA00004162"/>
    </source>
</evidence>
<dbReference type="KEGG" id="lby:Lbys_3157"/>
<gene>
    <name evidence="8" type="ordered locus">Lbys_3157</name>
</gene>
<organism evidence="8 9">
    <name type="scientific">Leadbetterella byssophila (strain DSM 17132 / JCM 16389 / KACC 11308 / NBRC 106382 / 4M15)</name>
    <dbReference type="NCBI Taxonomy" id="649349"/>
    <lineage>
        <taxon>Bacteria</taxon>
        <taxon>Pseudomonadati</taxon>
        <taxon>Bacteroidota</taxon>
        <taxon>Cytophagia</taxon>
        <taxon>Cytophagales</taxon>
        <taxon>Leadbetterellaceae</taxon>
        <taxon>Leadbetterella</taxon>
    </lineage>
</organism>
<accession>E4RV80</accession>
<keyword evidence="9" id="KW-1185">Reference proteome</keyword>
<keyword evidence="4 6" id="KW-1133">Transmembrane helix</keyword>
<keyword evidence="5 6" id="KW-0472">Membrane</keyword>
<comment type="subcellular location">
    <subcellularLocation>
        <location evidence="1">Cell membrane</location>
        <topology evidence="1">Single-pass membrane protein</topology>
    </subcellularLocation>
</comment>
<evidence type="ECO:0000256" key="3">
    <source>
        <dbReference type="ARBA" id="ARBA00022692"/>
    </source>
</evidence>
<dbReference type="OrthoDB" id="5772680at2"/>
<dbReference type="PANTHER" id="PTHR33885">
    <property type="entry name" value="PHAGE SHOCK PROTEIN C"/>
    <property type="match status" value="1"/>
</dbReference>
<sequence>MKKLVRIKGEGSMLGGVCTGLAEYFDVDVTLIRILFVMAVIAPIPAVIPYLVMWAIMPLKSSVTTLHT</sequence>
<dbReference type="PANTHER" id="PTHR33885:SF3">
    <property type="entry name" value="PHAGE SHOCK PROTEIN C"/>
    <property type="match status" value="1"/>
</dbReference>
<dbReference type="EMBL" id="CP002305">
    <property type="protein sequence ID" value="ADQ18818.1"/>
    <property type="molecule type" value="Genomic_DNA"/>
</dbReference>
<evidence type="ECO:0000256" key="5">
    <source>
        <dbReference type="ARBA" id="ARBA00023136"/>
    </source>
</evidence>
<evidence type="ECO:0000256" key="6">
    <source>
        <dbReference type="SAM" id="Phobius"/>
    </source>
</evidence>
<evidence type="ECO:0000256" key="4">
    <source>
        <dbReference type="ARBA" id="ARBA00022989"/>
    </source>
</evidence>
<feature type="transmembrane region" description="Helical" evidence="6">
    <location>
        <begin position="31"/>
        <end position="52"/>
    </location>
</feature>
<dbReference type="InterPro" id="IPR052027">
    <property type="entry name" value="PspC"/>
</dbReference>
<dbReference type="RefSeq" id="WP_013409845.1">
    <property type="nucleotide sequence ID" value="NC_014655.1"/>
</dbReference>
<dbReference type="STRING" id="649349.Lbys_3157"/>
<dbReference type="HOGENOM" id="CLU_143433_4_3_10"/>
<dbReference type="GO" id="GO:0005886">
    <property type="term" value="C:plasma membrane"/>
    <property type="evidence" value="ECO:0007669"/>
    <property type="project" value="UniProtKB-SubCell"/>
</dbReference>
<keyword evidence="3 6" id="KW-0812">Transmembrane</keyword>
<feature type="domain" description="Phage shock protein PspC N-terminal" evidence="7">
    <location>
        <begin position="2"/>
        <end position="59"/>
    </location>
</feature>
<evidence type="ECO:0000259" key="7">
    <source>
        <dbReference type="Pfam" id="PF04024"/>
    </source>
</evidence>
<dbReference type="Pfam" id="PF04024">
    <property type="entry name" value="PspC"/>
    <property type="match status" value="1"/>
</dbReference>
<proteinExistence type="predicted"/>